<evidence type="ECO:0000259" key="4">
    <source>
        <dbReference type="Pfam" id="PF12588"/>
    </source>
</evidence>
<feature type="region of interest" description="Disordered" evidence="3">
    <location>
        <begin position="80"/>
        <end position="122"/>
    </location>
</feature>
<proteinExistence type="predicted"/>
<dbReference type="GO" id="GO:0006646">
    <property type="term" value="P:phosphatidylethanolamine biosynthetic process"/>
    <property type="evidence" value="ECO:0007669"/>
    <property type="project" value="TreeGrafter"/>
</dbReference>
<dbReference type="EMBL" id="LUKN01004140">
    <property type="protein sequence ID" value="OAQ96515.1"/>
    <property type="molecule type" value="Genomic_DNA"/>
</dbReference>
<evidence type="ECO:0000313" key="6">
    <source>
        <dbReference type="Proteomes" id="UP000243081"/>
    </source>
</evidence>
<feature type="domain" description="L-tryptophan decarboxylase PsiD-like" evidence="4">
    <location>
        <begin position="51"/>
        <end position="91"/>
    </location>
</feature>
<dbReference type="AlphaFoldDB" id="A0A179I184"/>
<gene>
    <name evidence="5" type="ORF">LLEC1_01774</name>
</gene>
<feature type="non-terminal residue" evidence="5">
    <location>
        <position position="405"/>
    </location>
</feature>
<comment type="caution">
    <text evidence="5">The sequence shown here is derived from an EMBL/GenBank/DDBJ whole genome shotgun (WGS) entry which is preliminary data.</text>
</comment>
<name>A0A179I184_CORDF</name>
<dbReference type="GO" id="GO:0005739">
    <property type="term" value="C:mitochondrion"/>
    <property type="evidence" value="ECO:0007669"/>
    <property type="project" value="TreeGrafter"/>
</dbReference>
<keyword evidence="6" id="KW-1185">Reference proteome</keyword>
<sequence>MTVYKVSHDLLQRWHVGPSPSQQRHNSMTSIIWLRAFVEDVDRRVFEQPLHPVVQSLNTLIESNAGLRMLASAMFDEIPNKSPYREDSREETGRELRPHASTLQHHRDGGSSDASRSRRSWPGPWRRAADMRFFLRKDVNERFRAILNTWRDDVLTTSKSRWLAVQDANAERGARYSFAELFACTPEEDSVHWGFKSWDGFFTRQFRDIDKVRPVGRRHQPEWVVSACESRPYELQTNVRAYDSFWLKGSRYSVMEMLDHHELAASFVGGTVFQSFLHSDIVSPLVRACIRPRRRRPSRRRDVLSEATFVGFSSPSGPDPSGPNLSQALPVDSATACPSPWRRGKEIGRFRHGGSSHCLLLRKGLGLCWVPGAMLREDAHNLLVRSELAYGYAEGRGLVAARSKR</sequence>
<reference evidence="5 6" key="1">
    <citation type="submission" date="2016-03" db="EMBL/GenBank/DDBJ databases">
        <title>Fine-scale spatial genetic structure of a fungal parasite of coffee scale insects.</title>
        <authorList>
            <person name="Jackson D."/>
            <person name="Zemenick K.A."/>
            <person name="Malloure B."/>
            <person name="Quandt C.A."/>
            <person name="James T.Y."/>
        </authorList>
    </citation>
    <scope>NUCLEOTIDE SEQUENCE [LARGE SCALE GENOMIC DNA]</scope>
    <source>
        <strain evidence="5 6">UM487</strain>
    </source>
</reference>
<dbReference type="GO" id="GO:0004609">
    <property type="term" value="F:phosphatidylserine decarboxylase activity"/>
    <property type="evidence" value="ECO:0007669"/>
    <property type="project" value="InterPro"/>
</dbReference>
<protein>
    <recommendedName>
        <fullName evidence="4">L-tryptophan decarboxylase PsiD-like domain-containing protein</fullName>
    </recommendedName>
</protein>
<dbReference type="Pfam" id="PF12588">
    <property type="entry name" value="PSDC"/>
    <property type="match status" value="1"/>
</dbReference>
<dbReference type="InterPro" id="IPR022237">
    <property type="entry name" value="PsiD-like"/>
</dbReference>
<evidence type="ECO:0000313" key="5">
    <source>
        <dbReference type="EMBL" id="OAQ96515.1"/>
    </source>
</evidence>
<dbReference type="Proteomes" id="UP000243081">
    <property type="component" value="Unassembled WGS sequence"/>
</dbReference>
<keyword evidence="2" id="KW-0456">Lyase</keyword>
<dbReference type="Pfam" id="PF02666">
    <property type="entry name" value="PS_Dcarbxylase"/>
    <property type="match status" value="1"/>
</dbReference>
<dbReference type="PANTHER" id="PTHR10067">
    <property type="entry name" value="PHOSPHATIDYLSERINE DECARBOXYLASE"/>
    <property type="match status" value="1"/>
</dbReference>
<keyword evidence="1" id="KW-0210">Decarboxylase</keyword>
<evidence type="ECO:0000256" key="2">
    <source>
        <dbReference type="ARBA" id="ARBA00023239"/>
    </source>
</evidence>
<evidence type="ECO:0000256" key="3">
    <source>
        <dbReference type="SAM" id="MobiDB-lite"/>
    </source>
</evidence>
<dbReference type="PANTHER" id="PTHR10067:SF9">
    <property type="entry name" value="PHOSPHATIDYLSERINE DECARBOXYLASE FAMILY PROTEIN (AFU_ORTHOLOGUE AFUA_7G01730)"/>
    <property type="match status" value="1"/>
</dbReference>
<dbReference type="OMA" id="AYDSFWL"/>
<evidence type="ECO:0000256" key="1">
    <source>
        <dbReference type="ARBA" id="ARBA00022793"/>
    </source>
</evidence>
<dbReference type="InterPro" id="IPR003817">
    <property type="entry name" value="PS_Dcarbxylase"/>
</dbReference>
<feature type="compositionally biased region" description="Basic and acidic residues" evidence="3">
    <location>
        <begin position="83"/>
        <end position="98"/>
    </location>
</feature>
<organism evidence="5 6">
    <name type="scientific">Cordyceps confragosa</name>
    <name type="common">Lecanicillium lecanii</name>
    <dbReference type="NCBI Taxonomy" id="2714763"/>
    <lineage>
        <taxon>Eukaryota</taxon>
        <taxon>Fungi</taxon>
        <taxon>Dikarya</taxon>
        <taxon>Ascomycota</taxon>
        <taxon>Pezizomycotina</taxon>
        <taxon>Sordariomycetes</taxon>
        <taxon>Hypocreomycetidae</taxon>
        <taxon>Hypocreales</taxon>
        <taxon>Cordycipitaceae</taxon>
        <taxon>Akanthomyces</taxon>
    </lineage>
</organism>
<accession>A0A179I184</accession>
<dbReference type="OrthoDB" id="5973539at2759"/>